<feature type="compositionally biased region" description="Acidic residues" evidence="2">
    <location>
        <begin position="464"/>
        <end position="481"/>
    </location>
</feature>
<comment type="caution">
    <text evidence="4">The sequence shown here is derived from an EMBL/GenBank/DDBJ whole genome shotgun (WGS) entry which is preliminary data.</text>
</comment>
<feature type="region of interest" description="Disordered" evidence="2">
    <location>
        <begin position="204"/>
        <end position="259"/>
    </location>
</feature>
<dbReference type="EMBL" id="JASCZI010120887">
    <property type="protein sequence ID" value="MED6156970.1"/>
    <property type="molecule type" value="Genomic_DNA"/>
</dbReference>
<sequence>MARGVIPVVPQVMPEGCGWVDLAVLRAKSLGDDEFVSHLTEHHNQCLGSVEGNKYQVVALGPDDRVCYVDPDSNDHIFVYEATFTKVGIQLPFTEFEIAVLKQYGIAPSQIHPNSWGFIRGFEVIYKQQWLSFRVNKNIKVFEMLEESVRDFKTLFFKVVPHSGTAPFWVNKVGKSRFPLSWNEGVMSGKSSVYDKFKAHLLNKSKKPRQSAPTSSAILDSGSTKNVSATPSPSIQSAQEVDNSNKDPPLSRKRKALEPKYGHINSKEFDHLGFAQEYLLGGNSRIPMDGDNFLKNLEAVTRSSIKAAAICHAAHNKMNGCVIVPEGEVEKLRNRVKVVEAEKRVIEGERSELSTKVTRLEAQLALETQDLKDAREFLKKVEKEKLELDEKCRRLYAEYRLKVEDQNDAMILAEEVTENLRGQLRVLMPEFDVNQIGPDHKVVDGVVVPSAPPVDVEEHTAVDDVGDQDLPDGNEDEEEEPTPITVVLPEVQPTMSDPPPTPPS</sequence>
<evidence type="ECO:0000313" key="5">
    <source>
        <dbReference type="Proteomes" id="UP001341840"/>
    </source>
</evidence>
<dbReference type="PANTHER" id="PTHR31099">
    <property type="entry name" value="OS06G0165300 PROTEIN"/>
    <property type="match status" value="1"/>
</dbReference>
<feature type="domain" description="Transposase (putative) gypsy type" evidence="3">
    <location>
        <begin position="81"/>
        <end position="127"/>
    </location>
</feature>
<dbReference type="PANTHER" id="PTHR31099:SF49">
    <property type="entry name" value="MYOSIN HEAVY CHAIN-LIKE PROTEIN"/>
    <property type="match status" value="1"/>
</dbReference>
<evidence type="ECO:0000259" key="3">
    <source>
        <dbReference type="Pfam" id="PF04195"/>
    </source>
</evidence>
<evidence type="ECO:0000313" key="4">
    <source>
        <dbReference type="EMBL" id="MED6156970.1"/>
    </source>
</evidence>
<keyword evidence="1" id="KW-0175">Coiled coil</keyword>
<organism evidence="4 5">
    <name type="scientific">Stylosanthes scabra</name>
    <dbReference type="NCBI Taxonomy" id="79078"/>
    <lineage>
        <taxon>Eukaryota</taxon>
        <taxon>Viridiplantae</taxon>
        <taxon>Streptophyta</taxon>
        <taxon>Embryophyta</taxon>
        <taxon>Tracheophyta</taxon>
        <taxon>Spermatophyta</taxon>
        <taxon>Magnoliopsida</taxon>
        <taxon>eudicotyledons</taxon>
        <taxon>Gunneridae</taxon>
        <taxon>Pentapetalae</taxon>
        <taxon>rosids</taxon>
        <taxon>fabids</taxon>
        <taxon>Fabales</taxon>
        <taxon>Fabaceae</taxon>
        <taxon>Papilionoideae</taxon>
        <taxon>50 kb inversion clade</taxon>
        <taxon>dalbergioids sensu lato</taxon>
        <taxon>Dalbergieae</taxon>
        <taxon>Pterocarpus clade</taxon>
        <taxon>Stylosanthes</taxon>
    </lineage>
</organism>
<feature type="compositionally biased region" description="Polar residues" evidence="2">
    <location>
        <begin position="211"/>
        <end position="242"/>
    </location>
</feature>
<name>A0ABU6U8G6_9FABA</name>
<dbReference type="Proteomes" id="UP001341840">
    <property type="component" value="Unassembled WGS sequence"/>
</dbReference>
<gene>
    <name evidence="4" type="ORF">PIB30_019092</name>
</gene>
<keyword evidence="5" id="KW-1185">Reference proteome</keyword>
<feature type="region of interest" description="Disordered" evidence="2">
    <location>
        <begin position="453"/>
        <end position="504"/>
    </location>
</feature>
<dbReference type="Gene3D" id="3.40.50.300">
    <property type="entry name" value="P-loop containing nucleotide triphosphate hydrolases"/>
    <property type="match status" value="1"/>
</dbReference>
<evidence type="ECO:0000256" key="1">
    <source>
        <dbReference type="SAM" id="Coils"/>
    </source>
</evidence>
<feature type="coiled-coil region" evidence="1">
    <location>
        <begin position="329"/>
        <end position="398"/>
    </location>
</feature>
<dbReference type="InterPro" id="IPR027417">
    <property type="entry name" value="P-loop_NTPase"/>
</dbReference>
<evidence type="ECO:0000256" key="2">
    <source>
        <dbReference type="SAM" id="MobiDB-lite"/>
    </source>
</evidence>
<dbReference type="Pfam" id="PF04195">
    <property type="entry name" value="Transposase_28"/>
    <property type="match status" value="1"/>
</dbReference>
<proteinExistence type="predicted"/>
<reference evidence="4 5" key="1">
    <citation type="journal article" date="2023" name="Plants (Basel)">
        <title>Bridging the Gap: Combining Genomics and Transcriptomics Approaches to Understand Stylosanthes scabra, an Orphan Legume from the Brazilian Caatinga.</title>
        <authorList>
            <person name="Ferreira-Neto J.R.C."/>
            <person name="da Silva M.D."/>
            <person name="Binneck E."/>
            <person name="de Melo N.F."/>
            <person name="da Silva R.H."/>
            <person name="de Melo A.L.T.M."/>
            <person name="Pandolfi V."/>
            <person name="Bustamante F.O."/>
            <person name="Brasileiro-Vidal A.C."/>
            <person name="Benko-Iseppon A.M."/>
        </authorList>
    </citation>
    <scope>NUCLEOTIDE SEQUENCE [LARGE SCALE GENOMIC DNA]</scope>
    <source>
        <tissue evidence="4">Leaves</tissue>
    </source>
</reference>
<dbReference type="InterPro" id="IPR007321">
    <property type="entry name" value="Transposase_28"/>
</dbReference>
<accession>A0ABU6U8G6</accession>
<protein>
    <recommendedName>
        <fullName evidence="3">Transposase (putative) gypsy type domain-containing protein</fullName>
    </recommendedName>
</protein>